<gene>
    <name evidence="7" type="ORF">KHQ06_01490</name>
</gene>
<dbReference type="PANTHER" id="PTHR43289:SF34">
    <property type="entry name" value="SERINE_THREONINE-PROTEIN KINASE YBDM-RELATED"/>
    <property type="match status" value="1"/>
</dbReference>
<keyword evidence="3 7" id="KW-0418">Kinase</keyword>
<evidence type="ECO:0000313" key="8">
    <source>
        <dbReference type="Proteomes" id="UP000683310"/>
    </source>
</evidence>
<dbReference type="Gene3D" id="1.10.510.10">
    <property type="entry name" value="Transferase(Phosphotransferase) domain 1"/>
    <property type="match status" value="1"/>
</dbReference>
<sequence length="606" mass="64443">MKALLPDDPRWIGPHHMIAVVGTGEMGRVLLGRTPTGKLVAVKQIHRSQTVDMEFRARFQRELETGKQLTGPSFAPVVDSDADAERPWLATEYLPAPDLAMVVAACGPLPLPGLRLLAAGLASALLEVHRAVLVHRNLKPGNVLLTPEGPRLVDFGITRAREDGSATTDASVYLAPEQAEGQPVTSAVDVYALGMLLVLAATGSVSATPDLQAVPHAVRKLVESCLSPDPAHRPSARQLLEQAERIPGESAWPQPVLDFLASHRTDADWWASSGEQETRYRDQMARLEDRRKRNIGWAAAAVTGAVLVGGTLFALTRSSDAEGHAQARTDPSLDLTAAQLRLLDTCAVIDKALPGKVGTRTADPESQPGGGCATTVLDSTQRKVHYTLDIPDSAIGVDQLKPTTHTASWGTILTSGAADNKCDTVLVAKSGGDVPLRMSAEQLDPAAEPGAACTAAEQALAAVADRLSDSVPQRQAAPVSVLRLDPCSLVPDDTIRGITGEVTDRQHSPHSCAAIGHDGWVRVDLVDQSRPDQGDWAYDTWQAGDFTTYVIGAHTINDCNVSYLVRPTDKGNAEQLKLMVSDQSATPDACGKAAKLLADAIPRLPK</sequence>
<dbReference type="EMBL" id="CP074371">
    <property type="protein sequence ID" value="QVI21867.1"/>
    <property type="molecule type" value="Genomic_DNA"/>
</dbReference>
<dbReference type="InterPro" id="IPR017441">
    <property type="entry name" value="Protein_kinase_ATP_BS"/>
</dbReference>
<feature type="binding site" evidence="5">
    <location>
        <position position="43"/>
    </location>
    <ligand>
        <name>ATP</name>
        <dbReference type="ChEBI" id="CHEBI:30616"/>
    </ligand>
</feature>
<evidence type="ECO:0000256" key="1">
    <source>
        <dbReference type="ARBA" id="ARBA00022679"/>
    </source>
</evidence>
<dbReference type="PROSITE" id="PS50011">
    <property type="entry name" value="PROTEIN_KINASE_DOM"/>
    <property type="match status" value="1"/>
</dbReference>
<feature type="domain" description="Protein kinase" evidence="6">
    <location>
        <begin position="15"/>
        <end position="257"/>
    </location>
</feature>
<dbReference type="PROSITE" id="PS00107">
    <property type="entry name" value="PROTEIN_KINASE_ATP"/>
    <property type="match status" value="1"/>
</dbReference>
<evidence type="ECO:0000313" key="7">
    <source>
        <dbReference type="EMBL" id="QVI21867.1"/>
    </source>
</evidence>
<dbReference type="CDD" id="cd14014">
    <property type="entry name" value="STKc_PknB_like"/>
    <property type="match status" value="1"/>
</dbReference>
<protein>
    <submittedName>
        <fullName evidence="7">Serine/threonine protein kinase</fullName>
    </submittedName>
</protein>
<evidence type="ECO:0000256" key="3">
    <source>
        <dbReference type="ARBA" id="ARBA00022777"/>
    </source>
</evidence>
<name>A0ABX8CQW2_9NOCA</name>
<dbReference type="InterPro" id="IPR011009">
    <property type="entry name" value="Kinase-like_dom_sf"/>
</dbReference>
<keyword evidence="8" id="KW-1185">Reference proteome</keyword>
<dbReference type="Proteomes" id="UP000683310">
    <property type="component" value="Chromosome"/>
</dbReference>
<dbReference type="GO" id="GO:0004674">
    <property type="term" value="F:protein serine/threonine kinase activity"/>
    <property type="evidence" value="ECO:0007669"/>
    <property type="project" value="UniProtKB-KW"/>
</dbReference>
<organism evidence="7 8">
    <name type="scientific">Nocardia tengchongensis</name>
    <dbReference type="NCBI Taxonomy" id="2055889"/>
    <lineage>
        <taxon>Bacteria</taxon>
        <taxon>Bacillati</taxon>
        <taxon>Actinomycetota</taxon>
        <taxon>Actinomycetes</taxon>
        <taxon>Mycobacteriales</taxon>
        <taxon>Nocardiaceae</taxon>
        <taxon>Nocardia</taxon>
    </lineage>
</organism>
<keyword evidence="1" id="KW-0808">Transferase</keyword>
<dbReference type="Pfam" id="PF00069">
    <property type="entry name" value="Pkinase"/>
    <property type="match status" value="1"/>
</dbReference>
<evidence type="ECO:0000256" key="5">
    <source>
        <dbReference type="PROSITE-ProRule" id="PRU10141"/>
    </source>
</evidence>
<keyword evidence="4 5" id="KW-0067">ATP-binding</keyword>
<dbReference type="SUPFAM" id="SSF56112">
    <property type="entry name" value="Protein kinase-like (PK-like)"/>
    <property type="match status" value="1"/>
</dbReference>
<dbReference type="InterPro" id="IPR000719">
    <property type="entry name" value="Prot_kinase_dom"/>
</dbReference>
<reference evidence="7 8" key="1">
    <citation type="submission" date="2021-04" db="EMBL/GenBank/DDBJ databases">
        <title>Nocardia tengchongensis.</title>
        <authorList>
            <person name="Zhuang k."/>
            <person name="Ran Y."/>
            <person name="Li W."/>
        </authorList>
    </citation>
    <scope>NUCLEOTIDE SEQUENCE [LARGE SCALE GENOMIC DNA]</scope>
    <source>
        <strain evidence="7 8">CFH S0057</strain>
    </source>
</reference>
<proteinExistence type="predicted"/>
<accession>A0ABX8CQW2</accession>
<dbReference type="PANTHER" id="PTHR43289">
    <property type="entry name" value="MITOGEN-ACTIVATED PROTEIN KINASE KINASE KINASE 20-RELATED"/>
    <property type="match status" value="1"/>
</dbReference>
<evidence type="ECO:0000256" key="4">
    <source>
        <dbReference type="ARBA" id="ARBA00022840"/>
    </source>
</evidence>
<keyword evidence="7" id="KW-0723">Serine/threonine-protein kinase</keyword>
<dbReference type="Gene3D" id="3.30.200.20">
    <property type="entry name" value="Phosphorylase Kinase, domain 1"/>
    <property type="match status" value="1"/>
</dbReference>
<evidence type="ECO:0000259" key="6">
    <source>
        <dbReference type="PROSITE" id="PS50011"/>
    </source>
</evidence>
<keyword evidence="2 5" id="KW-0547">Nucleotide-binding</keyword>
<evidence type="ECO:0000256" key="2">
    <source>
        <dbReference type="ARBA" id="ARBA00022741"/>
    </source>
</evidence>